<dbReference type="InterPro" id="IPR014352">
    <property type="entry name" value="FERM/acyl-CoA-bd_prot_sf"/>
</dbReference>
<dbReference type="Gene3D" id="2.30.29.30">
    <property type="entry name" value="Pleckstrin-homology domain (PH domain)/Phosphotyrosine-binding domain (PTB)"/>
    <property type="match status" value="1"/>
</dbReference>
<dbReference type="InterPro" id="IPR047145">
    <property type="entry name" value="FRMD6-like"/>
</dbReference>
<dbReference type="InterPro" id="IPR018979">
    <property type="entry name" value="FERM_N"/>
</dbReference>
<dbReference type="SUPFAM" id="SSF47031">
    <property type="entry name" value="Second domain of FERM"/>
    <property type="match status" value="1"/>
</dbReference>
<name>A0A8C7Y944_9TELE</name>
<dbReference type="AlphaFoldDB" id="A0A8C7Y944"/>
<dbReference type="PROSITE" id="PS50057">
    <property type="entry name" value="FERM_3"/>
    <property type="match status" value="1"/>
</dbReference>
<dbReference type="CDD" id="cd14473">
    <property type="entry name" value="FERM_B-lobe"/>
    <property type="match status" value="1"/>
</dbReference>
<sequence length="427" mass="48755">MAAKKTRHVCVLLPDKQHLDCTVGVKARGQEVWTSTLRQLGVGDLQVFALAVLRDNEYIFVDLDERLTKYFCKRWTRESPMVPYILFLRIKFYVESGLLLMSSRVQQLYYAELRQKLLLSQSPHQEALFFLLAALALQAEVGDHRETNDEEKCGCDFLPEDYFPSWLIKRRGRDYVLQNVGLLHAELRGEASSRAVLRFIREASRLQDAALTLYRMRQDKKSRKSSIFLGVAMTGVHIYQEINGIHQILLDFSWNDIDSLTFQGSKFEIVSSGSLCIPKLVYHSPSAFHSKHILMHIRDSHRLHFSTREAAIYVQHLEDMEAGCCYRESYICDTTALKQRLRNILSSMSDCSAAEEAEEDEGTPSEAKLWMDEEFVDDPADVPWLAEVLFGVSVDGPLVLTSSCWAAVTAEMKQVLWRRAGEAASVD</sequence>
<reference evidence="2" key="2">
    <citation type="submission" date="2025-09" db="UniProtKB">
        <authorList>
            <consortium name="Ensembl"/>
        </authorList>
    </citation>
    <scope>IDENTIFICATION</scope>
</reference>
<keyword evidence="3" id="KW-1185">Reference proteome</keyword>
<evidence type="ECO:0000313" key="3">
    <source>
        <dbReference type="Proteomes" id="UP000694383"/>
    </source>
</evidence>
<dbReference type="PANTHER" id="PTHR13429">
    <property type="entry name" value="FERM DOMAIN (PROTEIN4.1-EZRIN-RADIXIN-MOESIN) FAMILY"/>
    <property type="match status" value="1"/>
</dbReference>
<dbReference type="InterPro" id="IPR000299">
    <property type="entry name" value="FERM_domain"/>
</dbReference>
<dbReference type="GeneTree" id="ENSGT00940000162787"/>
<reference evidence="2" key="1">
    <citation type="submission" date="2025-08" db="UniProtKB">
        <authorList>
            <consortium name="Ensembl"/>
        </authorList>
    </citation>
    <scope>IDENTIFICATION</scope>
</reference>
<dbReference type="GO" id="GO:0035332">
    <property type="term" value="P:positive regulation of hippo signaling"/>
    <property type="evidence" value="ECO:0007669"/>
    <property type="project" value="TreeGrafter"/>
</dbReference>
<dbReference type="InterPro" id="IPR019749">
    <property type="entry name" value="Band_41_domain"/>
</dbReference>
<dbReference type="Pfam" id="PF09380">
    <property type="entry name" value="FERM_C"/>
    <property type="match status" value="1"/>
</dbReference>
<feature type="domain" description="FERM" evidence="1">
    <location>
        <begin position="7"/>
        <end position="308"/>
    </location>
</feature>
<dbReference type="InterPro" id="IPR035963">
    <property type="entry name" value="FERM_2"/>
</dbReference>
<dbReference type="InterPro" id="IPR019748">
    <property type="entry name" value="FERM_central"/>
</dbReference>
<organism evidence="2 3">
    <name type="scientific">Oryzias sinensis</name>
    <name type="common">Chinese medaka</name>
    <dbReference type="NCBI Taxonomy" id="183150"/>
    <lineage>
        <taxon>Eukaryota</taxon>
        <taxon>Metazoa</taxon>
        <taxon>Chordata</taxon>
        <taxon>Craniata</taxon>
        <taxon>Vertebrata</taxon>
        <taxon>Euteleostomi</taxon>
        <taxon>Actinopterygii</taxon>
        <taxon>Neopterygii</taxon>
        <taxon>Teleostei</taxon>
        <taxon>Neoteleostei</taxon>
        <taxon>Acanthomorphata</taxon>
        <taxon>Ovalentaria</taxon>
        <taxon>Atherinomorphae</taxon>
        <taxon>Beloniformes</taxon>
        <taxon>Adrianichthyidae</taxon>
        <taxon>Oryziinae</taxon>
        <taxon>Oryzias</taxon>
    </lineage>
</organism>
<dbReference type="Gene3D" id="1.20.80.10">
    <property type="match status" value="1"/>
</dbReference>
<dbReference type="SUPFAM" id="SSF54236">
    <property type="entry name" value="Ubiquitin-like"/>
    <property type="match status" value="1"/>
</dbReference>
<dbReference type="Pfam" id="PF00373">
    <property type="entry name" value="FERM_M"/>
    <property type="match status" value="1"/>
</dbReference>
<proteinExistence type="predicted"/>
<dbReference type="SMART" id="SM01196">
    <property type="entry name" value="FERM_C"/>
    <property type="match status" value="1"/>
</dbReference>
<dbReference type="GO" id="GO:0098592">
    <property type="term" value="C:cytoplasmic side of apical plasma membrane"/>
    <property type="evidence" value="ECO:0007669"/>
    <property type="project" value="TreeGrafter"/>
</dbReference>
<dbReference type="InterPro" id="IPR011993">
    <property type="entry name" value="PH-like_dom_sf"/>
</dbReference>
<dbReference type="Ensembl" id="ENSOSIT00000026596.1">
    <property type="protein sequence ID" value="ENSOSIP00000025209.1"/>
    <property type="gene ID" value="ENSOSIG00000013216.1"/>
</dbReference>
<dbReference type="Proteomes" id="UP000694383">
    <property type="component" value="Unplaced"/>
</dbReference>
<evidence type="ECO:0000259" key="1">
    <source>
        <dbReference type="PROSITE" id="PS50057"/>
    </source>
</evidence>
<dbReference type="Pfam" id="PF09379">
    <property type="entry name" value="FERM_N"/>
    <property type="match status" value="1"/>
</dbReference>
<dbReference type="InterPro" id="IPR029071">
    <property type="entry name" value="Ubiquitin-like_domsf"/>
</dbReference>
<accession>A0A8C7Y944</accession>
<dbReference type="PANTHER" id="PTHR13429:SF7">
    <property type="entry name" value="FERM DOMAIN-CONTAINING PROTEIN 1"/>
    <property type="match status" value="1"/>
</dbReference>
<dbReference type="SMART" id="SM00295">
    <property type="entry name" value="B41"/>
    <property type="match status" value="1"/>
</dbReference>
<dbReference type="Gene3D" id="3.10.20.90">
    <property type="entry name" value="Phosphatidylinositol 3-kinase Catalytic Subunit, Chain A, domain 1"/>
    <property type="match status" value="1"/>
</dbReference>
<dbReference type="SUPFAM" id="SSF50729">
    <property type="entry name" value="PH domain-like"/>
    <property type="match status" value="1"/>
</dbReference>
<dbReference type="InterPro" id="IPR018980">
    <property type="entry name" value="FERM_PH-like_C"/>
</dbReference>
<evidence type="ECO:0000313" key="2">
    <source>
        <dbReference type="Ensembl" id="ENSOSIP00000025209.1"/>
    </source>
</evidence>
<protein>
    <recommendedName>
        <fullName evidence="1">FERM domain-containing protein</fullName>
    </recommendedName>
</protein>